<feature type="region of interest" description="Disordered" evidence="1">
    <location>
        <begin position="1"/>
        <end position="39"/>
    </location>
</feature>
<evidence type="ECO:0000259" key="3">
    <source>
        <dbReference type="PROSITE" id="PS51159"/>
    </source>
</evidence>
<evidence type="ECO:0000256" key="2">
    <source>
        <dbReference type="SAM" id="Phobius"/>
    </source>
</evidence>
<dbReference type="Proteomes" id="UP000663855">
    <property type="component" value="Unassembled WGS sequence"/>
</dbReference>
<dbReference type="GO" id="GO:0005979">
    <property type="term" value="P:regulation of glycogen biosynthetic process"/>
    <property type="evidence" value="ECO:0007669"/>
    <property type="project" value="TreeGrafter"/>
</dbReference>
<protein>
    <recommendedName>
        <fullName evidence="3">CBM21 domain-containing protein</fullName>
    </recommendedName>
</protein>
<dbReference type="EMBL" id="CAJNOV010003902">
    <property type="protein sequence ID" value="CAF1156880.1"/>
    <property type="molecule type" value="Genomic_DNA"/>
</dbReference>
<dbReference type="Gene3D" id="2.60.40.2440">
    <property type="entry name" value="Carbohydrate binding type-21 domain"/>
    <property type="match status" value="1"/>
</dbReference>
<keyword evidence="2" id="KW-0472">Membrane</keyword>
<feature type="transmembrane region" description="Helical" evidence="2">
    <location>
        <begin position="59"/>
        <end position="79"/>
    </location>
</feature>
<dbReference type="PANTHER" id="PTHR12307:SF36">
    <property type="entry name" value="GLYCOGEN-BINDING SUBUNIT 76A"/>
    <property type="match status" value="1"/>
</dbReference>
<feature type="region of interest" description="Disordered" evidence="1">
    <location>
        <begin position="281"/>
        <end position="382"/>
    </location>
</feature>
<dbReference type="Pfam" id="PF03370">
    <property type="entry name" value="CBM_21"/>
    <property type="match status" value="1"/>
</dbReference>
<evidence type="ECO:0000313" key="4">
    <source>
        <dbReference type="EMBL" id="CAF1156880.1"/>
    </source>
</evidence>
<organism evidence="4 5">
    <name type="scientific">Rotaria magnacalcarata</name>
    <dbReference type="NCBI Taxonomy" id="392030"/>
    <lineage>
        <taxon>Eukaryota</taxon>
        <taxon>Metazoa</taxon>
        <taxon>Spiralia</taxon>
        <taxon>Gnathifera</taxon>
        <taxon>Rotifera</taxon>
        <taxon>Eurotatoria</taxon>
        <taxon>Bdelloidea</taxon>
        <taxon>Philodinida</taxon>
        <taxon>Philodinidae</taxon>
        <taxon>Rotaria</taxon>
    </lineage>
</organism>
<sequence>MSWSKRFTSEQNINQPDISSGEIQTSTRTRANEESNENDRVMAKNDPFLSNLIRVCVSWRQTLSSGICLLLSLVFFIALNMKKRITSFQAASPLSSVLNTSTNQTNGVSKWNLKKHNRLKDIETALQRKEDISHPSTSLLDFDSLSSENSTMAHVLVQQQTSSNQTDTLVPSGHEVNKGLLFSKQDSADLLHFLQTFSNEQQRSMYDTTAKTFLDTNSLPSLNESNHEEEKLHNFNENLLEPTIKEDKISDTLNSILSSGISDELNGDSILDSNSPLNAERHFRRRKRRTSLTRTSLSNDENELTKTDSIEQTNSNQEDGVEDLNETLERISLNEKKEDHSVKNEELNDKTDSPGRFRARKFRCRSPYQQTPSVSQESTSDSQVQFFVPNEIPNSSLLPTPPSSPTSLVANASISSDSQNTSTGALKRSSSSGIIKKMVRFADSVGRQLAQVQYIRSLTDDDSKNFSFLKNSMYVPKSLNIEHKPWAFDVEIASKQTSEIRVPKRFFCLFRQPNSEHPEIYLHEVWKSQIKLEYANIRFKSSLTGEQFLYGTLWVTNAGYHKNVTIQYTFNRWLNKYEYEATHLYHSNDIRNLDKFEFNIDIPHDIDRVDFVLRYRVNGQEHWDNNEGKNYTLETESAYTPKTTISLPHDCSFNEMRFY</sequence>
<keyword evidence="2" id="KW-1133">Transmembrane helix</keyword>
<feature type="compositionally biased region" description="Polar residues" evidence="1">
    <location>
        <begin position="1"/>
        <end position="29"/>
    </location>
</feature>
<feature type="compositionally biased region" description="Basic and acidic residues" evidence="1">
    <location>
        <begin position="30"/>
        <end position="39"/>
    </location>
</feature>
<dbReference type="GO" id="GO:2001069">
    <property type="term" value="F:glycogen binding"/>
    <property type="evidence" value="ECO:0007669"/>
    <property type="project" value="TreeGrafter"/>
</dbReference>
<comment type="caution">
    <text evidence="4">The sequence shown here is derived from an EMBL/GenBank/DDBJ whole genome shotgun (WGS) entry which is preliminary data.</text>
</comment>
<dbReference type="PANTHER" id="PTHR12307">
    <property type="entry name" value="PROTEIN PHOSPHATASE 1 REGULATORY SUBUNIT"/>
    <property type="match status" value="1"/>
</dbReference>
<dbReference type="PROSITE" id="PS51159">
    <property type="entry name" value="CBM21"/>
    <property type="match status" value="1"/>
</dbReference>
<dbReference type="GO" id="GO:0008157">
    <property type="term" value="F:protein phosphatase 1 binding"/>
    <property type="evidence" value="ECO:0007669"/>
    <property type="project" value="TreeGrafter"/>
</dbReference>
<dbReference type="InterPro" id="IPR050782">
    <property type="entry name" value="PP1_regulatory_subunit_3"/>
</dbReference>
<dbReference type="GO" id="GO:0000164">
    <property type="term" value="C:protein phosphatase type 1 complex"/>
    <property type="evidence" value="ECO:0007669"/>
    <property type="project" value="TreeGrafter"/>
</dbReference>
<accession>A0A814T5I5</accession>
<name>A0A814T5I5_9BILA</name>
<evidence type="ECO:0000256" key="1">
    <source>
        <dbReference type="SAM" id="MobiDB-lite"/>
    </source>
</evidence>
<feature type="compositionally biased region" description="Basic and acidic residues" evidence="1">
    <location>
        <begin position="327"/>
        <end position="355"/>
    </location>
</feature>
<dbReference type="AlphaFoldDB" id="A0A814T5I5"/>
<gene>
    <name evidence="4" type="ORF">CJN711_LOCUS9812</name>
</gene>
<dbReference type="InterPro" id="IPR005036">
    <property type="entry name" value="CBM21_dom"/>
</dbReference>
<proteinExistence type="predicted"/>
<feature type="compositionally biased region" description="Basic residues" evidence="1">
    <location>
        <begin position="282"/>
        <end position="291"/>
    </location>
</feature>
<evidence type="ECO:0000313" key="5">
    <source>
        <dbReference type="Proteomes" id="UP000663855"/>
    </source>
</evidence>
<dbReference type="InterPro" id="IPR038175">
    <property type="entry name" value="CBM21_dom_sf"/>
</dbReference>
<reference evidence="4" key="1">
    <citation type="submission" date="2021-02" db="EMBL/GenBank/DDBJ databases">
        <authorList>
            <person name="Nowell W R."/>
        </authorList>
    </citation>
    <scope>NUCLEOTIDE SEQUENCE</scope>
</reference>
<feature type="domain" description="CBM21" evidence="3">
    <location>
        <begin position="529"/>
        <end position="634"/>
    </location>
</feature>
<keyword evidence="2" id="KW-0812">Transmembrane</keyword>
<feature type="compositionally biased region" description="Polar residues" evidence="1">
    <location>
        <begin position="367"/>
        <end position="382"/>
    </location>
</feature>